<dbReference type="EMBL" id="JH226136">
    <property type="protein sequence ID" value="EHY60453.1"/>
    <property type="molecule type" value="Genomic_DNA"/>
</dbReference>
<dbReference type="STRING" id="858893.H6C8M5"/>
<name>H6C8M5_EXODN</name>
<keyword evidence="5 7" id="KW-0408">Iron</keyword>
<evidence type="ECO:0000256" key="3">
    <source>
        <dbReference type="ARBA" id="ARBA00022723"/>
    </source>
</evidence>
<keyword evidence="9" id="KW-0812">Transmembrane</keyword>
<dbReference type="Pfam" id="PF00067">
    <property type="entry name" value="p450"/>
    <property type="match status" value="1"/>
</dbReference>
<dbReference type="PRINTS" id="PR00463">
    <property type="entry name" value="EP450I"/>
</dbReference>
<dbReference type="PROSITE" id="PS00086">
    <property type="entry name" value="CYTOCHROME_P450"/>
    <property type="match status" value="1"/>
</dbReference>
<dbReference type="GeneID" id="20313054"/>
<evidence type="ECO:0000313" key="10">
    <source>
        <dbReference type="EMBL" id="EHY60453.1"/>
    </source>
</evidence>
<dbReference type="VEuPathDB" id="FungiDB:HMPREF1120_08415"/>
<evidence type="ECO:0000256" key="8">
    <source>
        <dbReference type="RuleBase" id="RU000461"/>
    </source>
</evidence>
<keyword evidence="4 8" id="KW-0560">Oxidoreductase</keyword>
<dbReference type="AlphaFoldDB" id="H6C8M5"/>
<evidence type="ECO:0000256" key="4">
    <source>
        <dbReference type="ARBA" id="ARBA00023002"/>
    </source>
</evidence>
<proteinExistence type="inferred from homology"/>
<evidence type="ECO:0000256" key="9">
    <source>
        <dbReference type="SAM" id="Phobius"/>
    </source>
</evidence>
<feature type="transmembrane region" description="Helical" evidence="9">
    <location>
        <begin position="79"/>
        <end position="97"/>
    </location>
</feature>
<dbReference type="FunFam" id="1.10.630.10:FF:000050">
    <property type="entry name" value="Cytochrome P450 monooxygenase"/>
    <property type="match status" value="1"/>
</dbReference>
<dbReference type="InterPro" id="IPR017972">
    <property type="entry name" value="Cyt_P450_CS"/>
</dbReference>
<keyword evidence="6 8" id="KW-0503">Monooxygenase</keyword>
<comment type="cofactor">
    <cofactor evidence="1 7">
        <name>heme</name>
        <dbReference type="ChEBI" id="CHEBI:30413"/>
    </cofactor>
</comment>
<accession>H6C8M5</accession>
<protein>
    <submittedName>
        <fullName evidence="10">Cytochrome P450 oxidoreductase</fullName>
    </submittedName>
</protein>
<dbReference type="PANTHER" id="PTHR24305">
    <property type="entry name" value="CYTOCHROME P450"/>
    <property type="match status" value="1"/>
</dbReference>
<keyword evidence="11" id="KW-1185">Reference proteome</keyword>
<dbReference type="CDD" id="cd11060">
    <property type="entry name" value="CYP57A1-like"/>
    <property type="match status" value="1"/>
</dbReference>
<dbReference type="GO" id="GO:0016705">
    <property type="term" value="F:oxidoreductase activity, acting on paired donors, with incorporation or reduction of molecular oxygen"/>
    <property type="evidence" value="ECO:0007669"/>
    <property type="project" value="InterPro"/>
</dbReference>
<organism evidence="10 11">
    <name type="scientific">Exophiala dermatitidis (strain ATCC 34100 / CBS 525.76 / NIH/UT8656)</name>
    <name type="common">Black yeast</name>
    <name type="synonym">Wangiella dermatitidis</name>
    <dbReference type="NCBI Taxonomy" id="858893"/>
    <lineage>
        <taxon>Eukaryota</taxon>
        <taxon>Fungi</taxon>
        <taxon>Dikarya</taxon>
        <taxon>Ascomycota</taxon>
        <taxon>Pezizomycotina</taxon>
        <taxon>Eurotiomycetes</taxon>
        <taxon>Chaetothyriomycetidae</taxon>
        <taxon>Chaetothyriales</taxon>
        <taxon>Herpotrichiellaceae</taxon>
        <taxon>Exophiala</taxon>
    </lineage>
</organism>
<dbReference type="InterPro" id="IPR050121">
    <property type="entry name" value="Cytochrome_P450_monoxygenase"/>
</dbReference>
<gene>
    <name evidence="10" type="ORF">HMPREF1120_08415</name>
</gene>
<keyword evidence="9" id="KW-1133">Transmembrane helix</keyword>
<dbReference type="Gene3D" id="1.10.630.10">
    <property type="entry name" value="Cytochrome P450"/>
    <property type="match status" value="1"/>
</dbReference>
<keyword evidence="3 7" id="KW-0479">Metal-binding</keyword>
<evidence type="ECO:0000256" key="5">
    <source>
        <dbReference type="ARBA" id="ARBA00023004"/>
    </source>
</evidence>
<dbReference type="PANTHER" id="PTHR24305:SF188">
    <property type="entry name" value="P450, PUTATIVE (EUROFUNG)-RELATED"/>
    <property type="match status" value="1"/>
</dbReference>
<dbReference type="PRINTS" id="PR00385">
    <property type="entry name" value="P450"/>
</dbReference>
<dbReference type="RefSeq" id="XP_009160914.1">
    <property type="nucleotide sequence ID" value="XM_009162666.1"/>
</dbReference>
<sequence>MTPQTPEKPEAVWNLESSRATTREIFRRFIFEEIRSSTIPSVQLTGKNPQMYEDMTAGTLPLEPTFVDDPHTASVLLRYSIWLIGVLCLTRIVLFLYRSLSSPLRSVPGPFLARFGRIYYFWRVSRGRWEHDDLALHRKYGPVVRVASDMYSIDSPEVVKKVYGIGSKSPKSDWYDAWRHPDPNRWTLFPDRDMKRHAETRKRFQAMYSMSSLVNYEGYVDECAEIFCRRLSEFAERRETIDMAHWLQCYAFDVIGDITYSQRFGFLDKGEDIAGLLKALNGVLKYGALVGIYASWHPIVYNVSSRLGFGGAAGRTYLMQFVEERIRQRKEEAKAGKDVEKLGERDENAPMDFLEKLMVANQNDPERVTPYHVFMMGLSNIIAGSDTTAVSLSSILYNLLRHPDKMLKLRQEIEDFEAQGRCGSQNVAFKESQEMPYLQAVMKEALRMHPATGLPMWRVVPEGGVELCGRYFPEGTIVGINTWCAHYNENVFGPDAGEFRPERWIEAEKEGGERLKSMESYYMPFGLGSRTCLGRHISFLEMSKLIPQIVRRFDFELEHPERHWATDNNWFVKPTDFHVKVKRSGE</sequence>
<dbReference type="InterPro" id="IPR001128">
    <property type="entry name" value="Cyt_P450"/>
</dbReference>
<dbReference type="GO" id="GO:0020037">
    <property type="term" value="F:heme binding"/>
    <property type="evidence" value="ECO:0007669"/>
    <property type="project" value="InterPro"/>
</dbReference>
<evidence type="ECO:0000256" key="2">
    <source>
        <dbReference type="ARBA" id="ARBA00010617"/>
    </source>
</evidence>
<dbReference type="GO" id="GO:0005506">
    <property type="term" value="F:iron ion binding"/>
    <property type="evidence" value="ECO:0007669"/>
    <property type="project" value="InterPro"/>
</dbReference>
<dbReference type="GO" id="GO:0004497">
    <property type="term" value="F:monooxygenase activity"/>
    <property type="evidence" value="ECO:0007669"/>
    <property type="project" value="UniProtKB-KW"/>
</dbReference>
<keyword evidence="7 8" id="KW-0349">Heme</keyword>
<dbReference type="InterPro" id="IPR036396">
    <property type="entry name" value="Cyt_P450_sf"/>
</dbReference>
<feature type="binding site" description="axial binding residue" evidence="7">
    <location>
        <position position="532"/>
    </location>
    <ligand>
        <name>heme</name>
        <dbReference type="ChEBI" id="CHEBI:30413"/>
    </ligand>
    <ligandPart>
        <name>Fe</name>
        <dbReference type="ChEBI" id="CHEBI:18248"/>
    </ligandPart>
</feature>
<evidence type="ECO:0000256" key="7">
    <source>
        <dbReference type="PIRSR" id="PIRSR602401-1"/>
    </source>
</evidence>
<dbReference type="SUPFAM" id="SSF48264">
    <property type="entry name" value="Cytochrome P450"/>
    <property type="match status" value="1"/>
</dbReference>
<evidence type="ECO:0000256" key="1">
    <source>
        <dbReference type="ARBA" id="ARBA00001971"/>
    </source>
</evidence>
<dbReference type="Proteomes" id="UP000007304">
    <property type="component" value="Unassembled WGS sequence"/>
</dbReference>
<dbReference type="InParanoid" id="H6C8M5"/>
<comment type="similarity">
    <text evidence="2 8">Belongs to the cytochrome P450 family.</text>
</comment>
<evidence type="ECO:0000256" key="6">
    <source>
        <dbReference type="ARBA" id="ARBA00023033"/>
    </source>
</evidence>
<dbReference type="OMA" id="AYIMRYV"/>
<keyword evidence="9" id="KW-0472">Membrane</keyword>
<dbReference type="OrthoDB" id="3934656at2759"/>
<dbReference type="HOGENOM" id="CLU_001570_14_0_1"/>
<reference evidence="10" key="1">
    <citation type="submission" date="2011-07" db="EMBL/GenBank/DDBJ databases">
        <title>The Genome Sequence of Exophiala (Wangiella) dermatitidis NIH/UT8656.</title>
        <authorList>
            <consortium name="The Broad Institute Genome Sequencing Platform"/>
            <person name="Cuomo C."/>
            <person name="Wang Z."/>
            <person name="Hunicke-Smith S."/>
            <person name="Szanislo P.J."/>
            <person name="Earl A."/>
            <person name="Young S.K."/>
            <person name="Zeng Q."/>
            <person name="Gargeya S."/>
            <person name="Fitzgerald M."/>
            <person name="Haas B."/>
            <person name="Abouelleil A."/>
            <person name="Alvarado L."/>
            <person name="Arachchi H.M."/>
            <person name="Berlin A."/>
            <person name="Brown A."/>
            <person name="Chapman S.B."/>
            <person name="Chen Z."/>
            <person name="Dunbar C."/>
            <person name="Freedman E."/>
            <person name="Gearin G."/>
            <person name="Gellesch M."/>
            <person name="Goldberg J."/>
            <person name="Griggs A."/>
            <person name="Gujja S."/>
            <person name="Heiman D."/>
            <person name="Howarth C."/>
            <person name="Larson L."/>
            <person name="Lui A."/>
            <person name="MacDonald P.J.P."/>
            <person name="Montmayeur A."/>
            <person name="Murphy C."/>
            <person name="Neiman D."/>
            <person name="Pearson M."/>
            <person name="Priest M."/>
            <person name="Roberts A."/>
            <person name="Saif S."/>
            <person name="Shea T."/>
            <person name="Shenoy N."/>
            <person name="Sisk P."/>
            <person name="Stolte C."/>
            <person name="Sykes S."/>
            <person name="Wortman J."/>
            <person name="Nusbaum C."/>
            <person name="Birren B."/>
        </authorList>
    </citation>
    <scope>NUCLEOTIDE SEQUENCE</scope>
    <source>
        <strain evidence="10">NIH/UT8656</strain>
    </source>
</reference>
<evidence type="ECO:0000313" key="11">
    <source>
        <dbReference type="Proteomes" id="UP000007304"/>
    </source>
</evidence>
<dbReference type="eggNOG" id="KOG0158">
    <property type="taxonomic scope" value="Eukaryota"/>
</dbReference>
<dbReference type="InterPro" id="IPR002401">
    <property type="entry name" value="Cyt_P450_E_grp-I"/>
</dbReference>